<feature type="signal peptide" evidence="2">
    <location>
        <begin position="1"/>
        <end position="22"/>
    </location>
</feature>
<protein>
    <recommendedName>
        <fullName evidence="3">Azaphilone pigments biosynthesis cluster protein L N-terminal domain-containing protein</fullName>
    </recommendedName>
</protein>
<feature type="domain" description="Azaphilone pigments biosynthesis cluster protein L N-terminal" evidence="3">
    <location>
        <begin position="2"/>
        <end position="195"/>
    </location>
</feature>
<dbReference type="AlphaFoldDB" id="A0A9W9U823"/>
<evidence type="ECO:0000256" key="1">
    <source>
        <dbReference type="SAM" id="MobiDB-lite"/>
    </source>
</evidence>
<comment type="caution">
    <text evidence="4">The sequence shown here is derived from an EMBL/GenBank/DDBJ whole genome shotgun (WGS) entry which is preliminary data.</text>
</comment>
<reference evidence="4" key="1">
    <citation type="submission" date="2022-12" db="EMBL/GenBank/DDBJ databases">
        <authorList>
            <person name="Petersen C."/>
        </authorList>
    </citation>
    <scope>NUCLEOTIDE SEQUENCE</scope>
    <source>
        <strain evidence="4">IBT 21472</strain>
    </source>
</reference>
<sequence>MTDPISLTTGLLALVTFTYGACQSILQEIQSFEGQPKDLWHLKGELESLKAILNSLLSVVSEPGADTDADLVSLKPPSLDVHSDGKKPSIRDWAMLKVRADQIKGARNILSVYRSTITLALANGTLRTSRVTQQVLDKYNLIIQDATSKLNAHIRQVDDRLNSLPLQKISNLNEKEELARLLREKSRVRQCLDICGQISQSINRGQSAIALDGASAACNTRHTSTETLDGNLTADETTVKFLNHFSLSTREACAKLELRSQFVQDKLKRFPANVIKEVDEVLTERCQRQNERDLLIGCLSVCEKATQRSEQARVNVFEDIHAAERAKQAVISDVGDLLSAKGIKADVDSEQILGQAAHSPFVTSQDRGIRRKSTERSSSGSKDMEELDQSRKFAYMGSSPVIYDLKNLLFVFLFVMLLRNV</sequence>
<dbReference type="EMBL" id="JAPZBO010000002">
    <property type="protein sequence ID" value="KAJ5323208.1"/>
    <property type="molecule type" value="Genomic_DNA"/>
</dbReference>
<evidence type="ECO:0000313" key="5">
    <source>
        <dbReference type="Proteomes" id="UP001147746"/>
    </source>
</evidence>
<dbReference type="Proteomes" id="UP001147746">
    <property type="component" value="Unassembled WGS sequence"/>
</dbReference>
<name>A0A9W9U823_9EURO</name>
<reference evidence="4" key="2">
    <citation type="journal article" date="2023" name="IMA Fungus">
        <title>Comparative genomic study of the Penicillium genus elucidates a diverse pangenome and 15 lateral gene transfer events.</title>
        <authorList>
            <person name="Petersen C."/>
            <person name="Sorensen T."/>
            <person name="Nielsen M.R."/>
            <person name="Sondergaard T.E."/>
            <person name="Sorensen J.L."/>
            <person name="Fitzpatrick D.A."/>
            <person name="Frisvad J.C."/>
            <person name="Nielsen K.L."/>
        </authorList>
    </citation>
    <scope>NUCLEOTIDE SEQUENCE</scope>
    <source>
        <strain evidence="4">IBT 21472</strain>
    </source>
</reference>
<feature type="region of interest" description="Disordered" evidence="1">
    <location>
        <begin position="363"/>
        <end position="385"/>
    </location>
</feature>
<dbReference type="InterPro" id="IPR031348">
    <property type="entry name" value="PigL_N"/>
</dbReference>
<gene>
    <name evidence="4" type="ORF">N7476_001808</name>
</gene>
<organism evidence="4 5">
    <name type="scientific">Penicillium atrosanguineum</name>
    <dbReference type="NCBI Taxonomy" id="1132637"/>
    <lineage>
        <taxon>Eukaryota</taxon>
        <taxon>Fungi</taxon>
        <taxon>Dikarya</taxon>
        <taxon>Ascomycota</taxon>
        <taxon>Pezizomycotina</taxon>
        <taxon>Eurotiomycetes</taxon>
        <taxon>Eurotiomycetidae</taxon>
        <taxon>Eurotiales</taxon>
        <taxon>Aspergillaceae</taxon>
        <taxon>Penicillium</taxon>
    </lineage>
</organism>
<keyword evidence="2" id="KW-0732">Signal</keyword>
<accession>A0A9W9U823</accession>
<evidence type="ECO:0000313" key="4">
    <source>
        <dbReference type="EMBL" id="KAJ5323208.1"/>
    </source>
</evidence>
<evidence type="ECO:0000259" key="3">
    <source>
        <dbReference type="Pfam" id="PF17111"/>
    </source>
</evidence>
<feature type="chain" id="PRO_5040765230" description="Azaphilone pigments biosynthesis cluster protein L N-terminal domain-containing protein" evidence="2">
    <location>
        <begin position="23"/>
        <end position="421"/>
    </location>
</feature>
<keyword evidence="5" id="KW-1185">Reference proteome</keyword>
<proteinExistence type="predicted"/>
<evidence type="ECO:0000256" key="2">
    <source>
        <dbReference type="SAM" id="SignalP"/>
    </source>
</evidence>
<dbReference type="Pfam" id="PF17111">
    <property type="entry name" value="PigL_N"/>
    <property type="match status" value="1"/>
</dbReference>